<feature type="non-terminal residue" evidence="2">
    <location>
        <position position="1"/>
    </location>
</feature>
<name>A0A2A8BWH0_9BACI</name>
<evidence type="ECO:0000256" key="1">
    <source>
        <dbReference type="SAM" id="MobiDB-lite"/>
    </source>
</evidence>
<feature type="compositionally biased region" description="Basic and acidic residues" evidence="1">
    <location>
        <begin position="29"/>
        <end position="45"/>
    </location>
</feature>
<feature type="region of interest" description="Disordered" evidence="1">
    <location>
        <begin position="66"/>
        <end position="86"/>
    </location>
</feature>
<accession>A0A2A8BWH0</accession>
<proteinExistence type="predicted"/>
<evidence type="ECO:0000313" key="3">
    <source>
        <dbReference type="Proteomes" id="UP000219775"/>
    </source>
</evidence>
<reference evidence="2 3" key="1">
    <citation type="submission" date="2017-09" db="EMBL/GenBank/DDBJ databases">
        <title>Large-scale bioinformatics analysis of Bacillus genomes uncovers conserved roles of natural products in bacterial physiology.</title>
        <authorList>
            <consortium name="Agbiome Team Llc"/>
            <person name="Bleich R.M."/>
            <person name="Grubbs K.J."/>
            <person name="Santa Maria K.C."/>
            <person name="Allen S.E."/>
            <person name="Farag S."/>
            <person name="Shank E.A."/>
            <person name="Bowers A."/>
        </authorList>
    </citation>
    <scope>NUCLEOTIDE SEQUENCE [LARGE SCALE GENOMIC DNA]</scope>
    <source>
        <strain evidence="2 3">AFS009893</strain>
    </source>
</reference>
<dbReference type="Proteomes" id="UP000219775">
    <property type="component" value="Unassembled WGS sequence"/>
</dbReference>
<protein>
    <submittedName>
        <fullName evidence="2">Uncharacterized protein</fullName>
    </submittedName>
</protein>
<feature type="region of interest" description="Disordered" evidence="1">
    <location>
        <begin position="1"/>
        <end position="49"/>
    </location>
</feature>
<comment type="caution">
    <text evidence="2">The sequence shown here is derived from an EMBL/GenBank/DDBJ whole genome shotgun (WGS) entry which is preliminary data.</text>
</comment>
<feature type="non-terminal residue" evidence="2">
    <location>
        <position position="86"/>
    </location>
</feature>
<dbReference type="AlphaFoldDB" id="A0A2A8BWH0"/>
<sequence>GQLGADGGHRNGGAAPRDARSTTVSRDGPGSDDRVRRVHEVDEQSRAAPVHAFEYGVEARDAVEAVPEPGDVAPVDVGDTAGVAPQ</sequence>
<dbReference type="EMBL" id="NUDP01000254">
    <property type="protein sequence ID" value="PEM59805.1"/>
    <property type="molecule type" value="Genomic_DNA"/>
</dbReference>
<organism evidence="2 3">
    <name type="scientific">Bacillus pseudomycoides</name>
    <dbReference type="NCBI Taxonomy" id="64104"/>
    <lineage>
        <taxon>Bacteria</taxon>
        <taxon>Bacillati</taxon>
        <taxon>Bacillota</taxon>
        <taxon>Bacilli</taxon>
        <taxon>Bacillales</taxon>
        <taxon>Bacillaceae</taxon>
        <taxon>Bacillus</taxon>
        <taxon>Bacillus cereus group</taxon>
    </lineage>
</organism>
<gene>
    <name evidence="2" type="ORF">CN613_28205</name>
</gene>
<evidence type="ECO:0000313" key="2">
    <source>
        <dbReference type="EMBL" id="PEM59805.1"/>
    </source>
</evidence>